<dbReference type="Gramene" id="KCW72079">
    <property type="protein sequence ID" value="KCW72079"/>
    <property type="gene ID" value="EUGRSUZ_E00524"/>
</dbReference>
<gene>
    <name evidence="3" type="ORF">EUGRSUZ_E00524</name>
</gene>
<organism evidence="3">
    <name type="scientific">Eucalyptus grandis</name>
    <name type="common">Flooded gum</name>
    <dbReference type="NCBI Taxonomy" id="71139"/>
    <lineage>
        <taxon>Eukaryota</taxon>
        <taxon>Viridiplantae</taxon>
        <taxon>Streptophyta</taxon>
        <taxon>Embryophyta</taxon>
        <taxon>Tracheophyta</taxon>
        <taxon>Spermatophyta</taxon>
        <taxon>Magnoliopsida</taxon>
        <taxon>eudicotyledons</taxon>
        <taxon>Gunneridae</taxon>
        <taxon>Pentapetalae</taxon>
        <taxon>rosids</taxon>
        <taxon>malvids</taxon>
        <taxon>Myrtales</taxon>
        <taxon>Myrtaceae</taxon>
        <taxon>Myrtoideae</taxon>
        <taxon>Eucalypteae</taxon>
        <taxon>Eucalyptus</taxon>
    </lineage>
</organism>
<sequence>MSFYYIFTKRCSVLTECPNSIHPYFILAFTITIVTHALRMQRCGWRMSRRYFMRFQPKQRTKLDISAHVVHQCRNSPCTNEKLEDPSSSNRVKQKQSKGNSPLASRR</sequence>
<protein>
    <submittedName>
        <fullName evidence="3">Uncharacterized protein</fullName>
    </submittedName>
</protein>
<evidence type="ECO:0000256" key="1">
    <source>
        <dbReference type="SAM" id="MobiDB-lite"/>
    </source>
</evidence>
<name>A0A059C1H5_EUCGR</name>
<dbReference type="AlphaFoldDB" id="A0A059C1H5"/>
<keyword evidence="2" id="KW-0472">Membrane</keyword>
<evidence type="ECO:0000256" key="2">
    <source>
        <dbReference type="SAM" id="Phobius"/>
    </source>
</evidence>
<feature type="compositionally biased region" description="Polar residues" evidence="1">
    <location>
        <begin position="86"/>
        <end position="107"/>
    </location>
</feature>
<proteinExistence type="predicted"/>
<feature type="region of interest" description="Disordered" evidence="1">
    <location>
        <begin position="77"/>
        <end position="107"/>
    </location>
</feature>
<accession>A0A059C1H5</accession>
<dbReference type="EMBL" id="KK198757">
    <property type="protein sequence ID" value="KCW72079.1"/>
    <property type="molecule type" value="Genomic_DNA"/>
</dbReference>
<dbReference type="InParanoid" id="A0A059C1H5"/>
<keyword evidence="2" id="KW-1133">Transmembrane helix</keyword>
<keyword evidence="2" id="KW-0812">Transmembrane</keyword>
<feature type="transmembrane region" description="Helical" evidence="2">
    <location>
        <begin position="20"/>
        <end position="40"/>
    </location>
</feature>
<reference evidence="3" key="1">
    <citation type="submission" date="2013-07" db="EMBL/GenBank/DDBJ databases">
        <title>The genome of Eucalyptus grandis.</title>
        <authorList>
            <person name="Schmutz J."/>
            <person name="Hayes R."/>
            <person name="Myburg A."/>
            <person name="Tuskan G."/>
            <person name="Grattapaglia D."/>
            <person name="Rokhsar D.S."/>
        </authorList>
    </citation>
    <scope>NUCLEOTIDE SEQUENCE</scope>
    <source>
        <tissue evidence="3">Leaf extractions</tissue>
    </source>
</reference>
<evidence type="ECO:0000313" key="3">
    <source>
        <dbReference type="EMBL" id="KCW72079.1"/>
    </source>
</evidence>